<protein>
    <submittedName>
        <fullName evidence="1">Uncharacterized protein</fullName>
    </submittedName>
</protein>
<organism evidence="1">
    <name type="scientific">Arundo donax</name>
    <name type="common">Giant reed</name>
    <name type="synonym">Donax arundinaceus</name>
    <dbReference type="NCBI Taxonomy" id="35708"/>
    <lineage>
        <taxon>Eukaryota</taxon>
        <taxon>Viridiplantae</taxon>
        <taxon>Streptophyta</taxon>
        <taxon>Embryophyta</taxon>
        <taxon>Tracheophyta</taxon>
        <taxon>Spermatophyta</taxon>
        <taxon>Magnoliopsida</taxon>
        <taxon>Liliopsida</taxon>
        <taxon>Poales</taxon>
        <taxon>Poaceae</taxon>
        <taxon>PACMAD clade</taxon>
        <taxon>Arundinoideae</taxon>
        <taxon>Arundineae</taxon>
        <taxon>Arundo</taxon>
    </lineage>
</organism>
<accession>A0A0A9GE15</accession>
<evidence type="ECO:0000313" key="1">
    <source>
        <dbReference type="EMBL" id="JAE23335.1"/>
    </source>
</evidence>
<reference evidence="1" key="1">
    <citation type="submission" date="2014-09" db="EMBL/GenBank/DDBJ databases">
        <authorList>
            <person name="Magalhaes I.L.F."/>
            <person name="Oliveira U."/>
            <person name="Santos F.R."/>
            <person name="Vidigal T.H.D.A."/>
            <person name="Brescovit A.D."/>
            <person name="Santos A.J."/>
        </authorList>
    </citation>
    <scope>NUCLEOTIDE SEQUENCE</scope>
    <source>
        <tissue evidence="1">Shoot tissue taken approximately 20 cm above the soil surface</tissue>
    </source>
</reference>
<sequence length="63" mass="7215">MGLDDKPVNQLTEIKVVVFHTKVQQAHKYVVIKKMPQNSHLFKKYECLNNVTIPCASSNKYAP</sequence>
<name>A0A0A9GE15_ARUDO</name>
<reference evidence="1" key="2">
    <citation type="journal article" date="2015" name="Data Brief">
        <title>Shoot transcriptome of the giant reed, Arundo donax.</title>
        <authorList>
            <person name="Barrero R.A."/>
            <person name="Guerrero F.D."/>
            <person name="Moolhuijzen P."/>
            <person name="Goolsby J.A."/>
            <person name="Tidwell J."/>
            <person name="Bellgard S.E."/>
            <person name="Bellgard M.I."/>
        </authorList>
    </citation>
    <scope>NUCLEOTIDE SEQUENCE</scope>
    <source>
        <tissue evidence="1">Shoot tissue taken approximately 20 cm above the soil surface</tissue>
    </source>
</reference>
<proteinExistence type="predicted"/>
<dbReference type="AlphaFoldDB" id="A0A0A9GE15"/>
<dbReference type="EMBL" id="GBRH01174561">
    <property type="protein sequence ID" value="JAE23335.1"/>
    <property type="molecule type" value="Transcribed_RNA"/>
</dbReference>